<evidence type="ECO:0000313" key="1">
    <source>
        <dbReference type="EMBL" id="WMV57414.1"/>
    </source>
</evidence>
<sequence>MGNQGGGVDAFVMLSEQDMFVLERDTQLLEFVYLVPTS</sequence>
<dbReference type="AlphaFoldDB" id="A0AAF0V533"/>
<accession>A0AAF0V533</accession>
<organism evidence="1 2">
    <name type="scientific">Solanum verrucosum</name>
    <dbReference type="NCBI Taxonomy" id="315347"/>
    <lineage>
        <taxon>Eukaryota</taxon>
        <taxon>Viridiplantae</taxon>
        <taxon>Streptophyta</taxon>
        <taxon>Embryophyta</taxon>
        <taxon>Tracheophyta</taxon>
        <taxon>Spermatophyta</taxon>
        <taxon>Magnoliopsida</taxon>
        <taxon>eudicotyledons</taxon>
        <taxon>Gunneridae</taxon>
        <taxon>Pentapetalae</taxon>
        <taxon>asterids</taxon>
        <taxon>lamiids</taxon>
        <taxon>Solanales</taxon>
        <taxon>Solanaceae</taxon>
        <taxon>Solanoideae</taxon>
        <taxon>Solaneae</taxon>
        <taxon>Solanum</taxon>
    </lineage>
</organism>
<keyword evidence="2" id="KW-1185">Reference proteome</keyword>
<reference evidence="1" key="1">
    <citation type="submission" date="2023-08" db="EMBL/GenBank/DDBJ databases">
        <title>A de novo genome assembly of Solanum verrucosum Schlechtendal, a Mexican diploid species geographically isolated from the other diploid A-genome species in potato relatives.</title>
        <authorList>
            <person name="Hosaka K."/>
        </authorList>
    </citation>
    <scope>NUCLEOTIDE SEQUENCE</scope>
    <source>
        <tissue evidence="1">Young leaves</tissue>
    </source>
</reference>
<protein>
    <submittedName>
        <fullName evidence="1">Uncharacterized protein</fullName>
    </submittedName>
</protein>
<proteinExistence type="predicted"/>
<dbReference type="EMBL" id="CP133623">
    <property type="protein sequence ID" value="WMV57414.1"/>
    <property type="molecule type" value="Genomic_DNA"/>
</dbReference>
<gene>
    <name evidence="1" type="ORF">MTR67_050799</name>
</gene>
<dbReference type="Proteomes" id="UP001234989">
    <property type="component" value="Chromosome 12"/>
</dbReference>
<evidence type="ECO:0000313" key="2">
    <source>
        <dbReference type="Proteomes" id="UP001234989"/>
    </source>
</evidence>
<name>A0AAF0V533_SOLVR</name>